<feature type="non-terminal residue" evidence="2">
    <location>
        <position position="1"/>
    </location>
</feature>
<dbReference type="Gene3D" id="3.50.50.60">
    <property type="entry name" value="FAD/NAD(P)-binding domain"/>
    <property type="match status" value="1"/>
</dbReference>
<keyword evidence="1" id="KW-0560">Oxidoreductase</keyword>
<reference evidence="2" key="1">
    <citation type="submission" date="2020-07" db="EMBL/GenBank/DDBJ databases">
        <title>Multicomponent nature underlies the extraordinary mechanical properties of spider dragline silk.</title>
        <authorList>
            <person name="Kono N."/>
            <person name="Nakamura H."/>
            <person name="Mori M."/>
            <person name="Yoshida Y."/>
            <person name="Ohtoshi R."/>
            <person name="Malay A.D."/>
            <person name="Moran D.A.P."/>
            <person name="Tomita M."/>
            <person name="Numata K."/>
            <person name="Arakawa K."/>
        </authorList>
    </citation>
    <scope>NUCLEOTIDE SEQUENCE</scope>
</reference>
<dbReference type="SUPFAM" id="SSF51971">
    <property type="entry name" value="Nucleotide-binding domain"/>
    <property type="match status" value="1"/>
</dbReference>
<evidence type="ECO:0000313" key="3">
    <source>
        <dbReference type="Proteomes" id="UP000887116"/>
    </source>
</evidence>
<dbReference type="InterPro" id="IPR009051">
    <property type="entry name" value="Helical_ferredxn"/>
</dbReference>
<dbReference type="Proteomes" id="UP000887116">
    <property type="component" value="Unassembled WGS sequence"/>
</dbReference>
<dbReference type="OrthoDB" id="4327079at2759"/>
<dbReference type="Gene3D" id="1.10.1060.10">
    <property type="entry name" value="Alpha-helical ferredoxin"/>
    <property type="match status" value="1"/>
</dbReference>
<dbReference type="InterPro" id="IPR036188">
    <property type="entry name" value="FAD/NAD-bd_sf"/>
</dbReference>
<dbReference type="AlphaFoldDB" id="A0A8X6LZP0"/>
<protein>
    <submittedName>
        <fullName evidence="2">Dihydropyrimidine dehydrogenase</fullName>
    </submittedName>
</protein>
<dbReference type="GO" id="GO:0051536">
    <property type="term" value="F:iron-sulfur cluster binding"/>
    <property type="evidence" value="ECO:0007669"/>
    <property type="project" value="InterPro"/>
</dbReference>
<dbReference type="GO" id="GO:0016627">
    <property type="term" value="F:oxidoreductase activity, acting on the CH-CH group of donors"/>
    <property type="evidence" value="ECO:0007669"/>
    <property type="project" value="UniProtKB-ARBA"/>
</dbReference>
<sequence length="207" mass="24087">NLLSLNPKVYCRASVVPSAQTKINKRLWKRNADKKCATSRPLKNDFDDIKHTSLSERAALREAARCLKMRRCTLSKRMSHANRHQGFYQLHFNKKLLRCCKNYPFRQSVGLSCGMFAVEMFLKMKLPQIRNPDLFNGMSHRKFPIQNSHYWLRTSGISCATFLGRLGYTDITVFEKEEYVGGLSSSEIPQYRLPQDVVRFEVELMKD</sequence>
<keyword evidence="3" id="KW-1185">Reference proteome</keyword>
<name>A0A8X6LZP0_TRICU</name>
<gene>
    <name evidence="2" type="primary">Dpyd</name>
    <name evidence="2" type="ORF">TNCT_416691</name>
</gene>
<evidence type="ECO:0000313" key="2">
    <source>
        <dbReference type="EMBL" id="GFR26592.1"/>
    </source>
</evidence>
<accession>A0A8X6LZP0</accession>
<evidence type="ECO:0000256" key="1">
    <source>
        <dbReference type="ARBA" id="ARBA00023002"/>
    </source>
</evidence>
<dbReference type="PANTHER" id="PTHR43073">
    <property type="entry name" value="DIHYDROPYRIMIDINE DEHYDROGENASE [NADP(+)]"/>
    <property type="match status" value="1"/>
</dbReference>
<dbReference type="EMBL" id="BMAO01038712">
    <property type="protein sequence ID" value="GFR26592.1"/>
    <property type="molecule type" value="Genomic_DNA"/>
</dbReference>
<dbReference type="SUPFAM" id="SSF46548">
    <property type="entry name" value="alpha-helical ferredoxin"/>
    <property type="match status" value="1"/>
</dbReference>
<dbReference type="PANTHER" id="PTHR43073:SF2">
    <property type="entry name" value="DIHYDROPYRIMIDINE DEHYDROGENASE [NADP(+)]"/>
    <property type="match status" value="1"/>
</dbReference>
<proteinExistence type="predicted"/>
<comment type="caution">
    <text evidence="2">The sequence shown here is derived from an EMBL/GenBank/DDBJ whole genome shotgun (WGS) entry which is preliminary data.</text>
</comment>
<feature type="non-terminal residue" evidence="2">
    <location>
        <position position="207"/>
    </location>
</feature>
<organism evidence="2 3">
    <name type="scientific">Trichonephila clavata</name>
    <name type="common">Joro spider</name>
    <name type="synonym">Nephila clavata</name>
    <dbReference type="NCBI Taxonomy" id="2740835"/>
    <lineage>
        <taxon>Eukaryota</taxon>
        <taxon>Metazoa</taxon>
        <taxon>Ecdysozoa</taxon>
        <taxon>Arthropoda</taxon>
        <taxon>Chelicerata</taxon>
        <taxon>Arachnida</taxon>
        <taxon>Araneae</taxon>
        <taxon>Araneomorphae</taxon>
        <taxon>Entelegynae</taxon>
        <taxon>Araneoidea</taxon>
        <taxon>Nephilidae</taxon>
        <taxon>Trichonephila</taxon>
    </lineage>
</organism>